<dbReference type="PANTHER" id="PTHR22573">
    <property type="entry name" value="PHOSPHOHEXOMUTASE FAMILY MEMBER"/>
    <property type="match status" value="1"/>
</dbReference>
<keyword evidence="2" id="KW-0597">Phosphoprotein</keyword>
<dbReference type="GO" id="GO:0005975">
    <property type="term" value="P:carbohydrate metabolic process"/>
    <property type="evidence" value="ECO:0007669"/>
    <property type="project" value="InterPro"/>
</dbReference>
<name>A0A096AKH7_9FIRM</name>
<dbReference type="Proteomes" id="UP000029628">
    <property type="component" value="Unassembled WGS sequence"/>
</dbReference>
<dbReference type="AlphaFoldDB" id="A0A096AKH7"/>
<dbReference type="InterPro" id="IPR036900">
    <property type="entry name" value="A-D-PHexomutase_C_sf"/>
</dbReference>
<dbReference type="Gene3D" id="3.40.120.10">
    <property type="entry name" value="Alpha-D-Glucose-1,6-Bisphosphate, subunit A, domain 3"/>
    <property type="match status" value="3"/>
</dbReference>
<evidence type="ECO:0000256" key="2">
    <source>
        <dbReference type="ARBA" id="ARBA00022553"/>
    </source>
</evidence>
<accession>A0A096AKH7</accession>
<dbReference type="GO" id="GO:0005829">
    <property type="term" value="C:cytosol"/>
    <property type="evidence" value="ECO:0007669"/>
    <property type="project" value="TreeGrafter"/>
</dbReference>
<evidence type="ECO:0000259" key="3">
    <source>
        <dbReference type="Pfam" id="PF02878"/>
    </source>
</evidence>
<dbReference type="Pfam" id="PF02879">
    <property type="entry name" value="PGM_PMM_II"/>
    <property type="match status" value="1"/>
</dbReference>
<dbReference type="SUPFAM" id="SSF53738">
    <property type="entry name" value="Phosphoglucomutase, first 3 domains"/>
    <property type="match status" value="3"/>
</dbReference>
<gene>
    <name evidence="6" type="ORF">HMPREF0872_05375</name>
</gene>
<dbReference type="Pfam" id="PF02878">
    <property type="entry name" value="PGM_PMM_I"/>
    <property type="match status" value="1"/>
</dbReference>
<comment type="caution">
    <text evidence="6">The sequence shown here is derived from an EMBL/GenBank/DDBJ whole genome shotgun (WGS) entry which is preliminary data.</text>
</comment>
<protein>
    <recommendedName>
        <fullName evidence="8">Phosphoglucomutase</fullName>
    </recommendedName>
</protein>
<evidence type="ECO:0008006" key="8">
    <source>
        <dbReference type="Google" id="ProtNLM"/>
    </source>
</evidence>
<dbReference type="InterPro" id="IPR005846">
    <property type="entry name" value="A-D-PHexomutase_a/b/a-III"/>
</dbReference>
<dbReference type="InterPro" id="IPR016055">
    <property type="entry name" value="A-D-PHexomutase_a/b/a-I/II/III"/>
</dbReference>
<keyword evidence="7" id="KW-1185">Reference proteome</keyword>
<dbReference type="SUPFAM" id="SSF55957">
    <property type="entry name" value="Phosphoglucomutase, C-terminal domain"/>
    <property type="match status" value="1"/>
</dbReference>
<dbReference type="InterPro" id="IPR005844">
    <property type="entry name" value="A-D-PHexomutase_a/b/a-I"/>
</dbReference>
<organism evidence="6 7">
    <name type="scientific">Veillonella montpellierensis DNF00314</name>
    <dbReference type="NCBI Taxonomy" id="1401067"/>
    <lineage>
        <taxon>Bacteria</taxon>
        <taxon>Bacillati</taxon>
        <taxon>Bacillota</taxon>
        <taxon>Negativicutes</taxon>
        <taxon>Veillonellales</taxon>
        <taxon>Veillonellaceae</taxon>
        <taxon>Veillonella</taxon>
    </lineage>
</organism>
<evidence type="ECO:0000313" key="6">
    <source>
        <dbReference type="EMBL" id="KGF47280.1"/>
    </source>
</evidence>
<dbReference type="eggNOG" id="COG0033">
    <property type="taxonomic scope" value="Bacteria"/>
</dbReference>
<feature type="domain" description="Alpha-D-phosphohexomutase alpha/beta/alpha" evidence="4">
    <location>
        <begin position="209"/>
        <end position="315"/>
    </location>
</feature>
<dbReference type="EMBL" id="JRNT01000014">
    <property type="protein sequence ID" value="KGF47280.1"/>
    <property type="molecule type" value="Genomic_DNA"/>
</dbReference>
<evidence type="ECO:0000259" key="4">
    <source>
        <dbReference type="Pfam" id="PF02879"/>
    </source>
</evidence>
<proteinExistence type="inferred from homology"/>
<dbReference type="InterPro" id="IPR005845">
    <property type="entry name" value="A-D-PHexomutase_a/b/a-II"/>
</dbReference>
<dbReference type="InterPro" id="IPR045244">
    <property type="entry name" value="PGM"/>
</dbReference>
<dbReference type="Pfam" id="PF02880">
    <property type="entry name" value="PGM_PMM_III"/>
    <property type="match status" value="1"/>
</dbReference>
<feature type="domain" description="Alpha-D-phosphohexomutase alpha/beta/alpha" evidence="3">
    <location>
        <begin position="40"/>
        <end position="178"/>
    </location>
</feature>
<dbReference type="RefSeq" id="WP_038152578.1">
    <property type="nucleotide sequence ID" value="NZ_JRNT01000014.1"/>
</dbReference>
<evidence type="ECO:0000259" key="5">
    <source>
        <dbReference type="Pfam" id="PF02880"/>
    </source>
</evidence>
<comment type="similarity">
    <text evidence="1">Belongs to the phosphohexose mutase family.</text>
</comment>
<sequence>MAHELAGTVVRAEDIIDVMALCDAYQHRMPDVHDASQLVAFGTSGHRGKALEGSFNDLHVAAITQAICDGRNKFGANAQCFVGQDTHALSQEALVTVLEVLAGNGVVVAVDKDGGFVPTPSISRAILRYNGEHDEKADGIIITPSHNSPDCGGIKYNPIHGGPADTTITQWIETRANDYLLAGGEGIQRISVDNMAPSVQIPYDYKGLYVEELQGIVNMDAIKAGQLHILVNALGGSGSAYWKAIRDRYGLSLDIIHDEYDPTFSFMTYDHDGVIRMDCSSPYAMAPVIAQIGNYDLAVGNDPDYDRYGVVTHEGLLSANHFLVAASAYLFTTRGWKDKGIGKTVVVTSLVDAWATSHHVPVYEVPVGFKYFAPLLFDGTIGIGGEESAGASFLQKDGTVWTTDKDGIVMALLAMEMLAVTGKTPEQMYRSLTEEYGKPVYGRMDAPCSKEAKTLLQSLAPSDVTATDLNGEPIVTMRTTSTYDDLPIKGLYIATKRGWLVARPSGTEDLYKVYGESLDGPEGLDALLRAGEELVSSVIGG</sequence>
<reference evidence="6 7" key="1">
    <citation type="submission" date="2014-07" db="EMBL/GenBank/DDBJ databases">
        <authorList>
            <person name="McCorrison J."/>
            <person name="Sanka R."/>
            <person name="Torralba M."/>
            <person name="Gillis M."/>
            <person name="Haft D.H."/>
            <person name="Methe B."/>
            <person name="Sutton G."/>
            <person name="Nelson K.E."/>
        </authorList>
    </citation>
    <scope>NUCLEOTIDE SEQUENCE [LARGE SCALE GENOMIC DNA]</scope>
    <source>
        <strain evidence="6 7">DNF00314</strain>
    </source>
</reference>
<evidence type="ECO:0000313" key="7">
    <source>
        <dbReference type="Proteomes" id="UP000029628"/>
    </source>
</evidence>
<dbReference type="GO" id="GO:0004614">
    <property type="term" value="F:phosphoglucomutase activity"/>
    <property type="evidence" value="ECO:0007669"/>
    <property type="project" value="InterPro"/>
</dbReference>
<evidence type="ECO:0000256" key="1">
    <source>
        <dbReference type="ARBA" id="ARBA00010231"/>
    </source>
</evidence>
<feature type="domain" description="Alpha-D-phosphohexomutase alpha/beta/alpha" evidence="5">
    <location>
        <begin position="320"/>
        <end position="436"/>
    </location>
</feature>
<dbReference type="Gene3D" id="3.30.310.50">
    <property type="entry name" value="Alpha-D-phosphohexomutase, C-terminal domain"/>
    <property type="match status" value="1"/>
</dbReference>
<dbReference type="PANTHER" id="PTHR22573:SF57">
    <property type="entry name" value="PHOSPHOGLUCOMUTASE"/>
    <property type="match status" value="1"/>
</dbReference>